<dbReference type="GO" id="GO:0004553">
    <property type="term" value="F:hydrolase activity, hydrolyzing O-glycosyl compounds"/>
    <property type="evidence" value="ECO:0007669"/>
    <property type="project" value="InterPro"/>
</dbReference>
<reference evidence="4 5" key="1">
    <citation type="submission" date="2020-01" db="EMBL/GenBank/DDBJ databases">
        <title>Identification and distribution of gene clusters putatively required for synthesis of sphingolipid metabolism inhibitors in phylogenetically diverse species of the filamentous fungus Fusarium.</title>
        <authorList>
            <person name="Kim H.-S."/>
            <person name="Busman M."/>
            <person name="Brown D.W."/>
            <person name="Divon H."/>
            <person name="Uhlig S."/>
            <person name="Proctor R.H."/>
        </authorList>
    </citation>
    <scope>NUCLEOTIDE SEQUENCE [LARGE SCALE GENOMIC DNA]</scope>
    <source>
        <strain evidence="4 5">NRRL 20459</strain>
    </source>
</reference>
<name>A0A8H4KGR1_9HYPO</name>
<evidence type="ECO:0000313" key="4">
    <source>
        <dbReference type="EMBL" id="KAF4449841.1"/>
    </source>
</evidence>
<comment type="caution">
    <text evidence="4">The sequence shown here is derived from an EMBL/GenBank/DDBJ whole genome shotgun (WGS) entry which is preliminary data.</text>
</comment>
<dbReference type="PANTHER" id="PTHR38165">
    <property type="match status" value="1"/>
</dbReference>
<dbReference type="InterPro" id="IPR013320">
    <property type="entry name" value="ConA-like_dom_sf"/>
</dbReference>
<dbReference type="CDD" id="cd00413">
    <property type="entry name" value="Glyco_hydrolase_16"/>
    <property type="match status" value="1"/>
</dbReference>
<dbReference type="Gene3D" id="3.30.920.50">
    <property type="entry name" value="Beta-1,3-glucanase, C-terminal domain"/>
    <property type="match status" value="1"/>
</dbReference>
<dbReference type="PROSITE" id="PS52006">
    <property type="entry name" value="GH64"/>
    <property type="match status" value="1"/>
</dbReference>
<dbReference type="InterPro" id="IPR037398">
    <property type="entry name" value="Glyco_hydro_64_fam"/>
</dbReference>
<dbReference type="OrthoDB" id="5290283at2759"/>
<organism evidence="4 5">
    <name type="scientific">Fusarium albosuccineum</name>
    <dbReference type="NCBI Taxonomy" id="1237068"/>
    <lineage>
        <taxon>Eukaryota</taxon>
        <taxon>Fungi</taxon>
        <taxon>Dikarya</taxon>
        <taxon>Ascomycota</taxon>
        <taxon>Pezizomycotina</taxon>
        <taxon>Sordariomycetes</taxon>
        <taxon>Hypocreomycetidae</taxon>
        <taxon>Hypocreales</taxon>
        <taxon>Nectriaceae</taxon>
        <taxon>Fusarium</taxon>
        <taxon>Fusarium decemcellulare species complex</taxon>
    </lineage>
</organism>
<dbReference type="Gene3D" id="2.60.120.200">
    <property type="match status" value="1"/>
</dbReference>
<dbReference type="AlphaFoldDB" id="A0A8H4KGR1"/>
<evidence type="ECO:0000259" key="2">
    <source>
        <dbReference type="PROSITE" id="PS51762"/>
    </source>
</evidence>
<dbReference type="InterPro" id="IPR032477">
    <property type="entry name" value="Glyco_hydro_64"/>
</dbReference>
<dbReference type="Pfam" id="PF00722">
    <property type="entry name" value="Glyco_hydro_16"/>
    <property type="match status" value="1"/>
</dbReference>
<sequence length="848" mass="92333">MMRFFIFVFLVAGQLASAICECGYYITDPTTKEPTVFMDRLETSFNQVCDISRNRDWVRQQFTVSAESGRGDYGKAFTLKNVRACMTTPSDADSGLALRVGSIIDNGTVSAGEVDTARLDLHWGSFRAGIKLTAENGTCAAFFWYFNDTQEIDIEFLSREFDHQSGSYPINLVVQSLRSLEAGYDASKTGTYKRVNLDFNPTDAFHEYRFDYTPNQVLFYADSRLLARMEGSDIPSTGGHLILQHWSNGNQLWSGGPPAEDATITVSYVKAYFNSSNSEHQSHLKQRCLGSSKKEAMCMILDVTRENATTGGKFFSDAQALQKEEQDKTNGAADSIERVWFDGLIRGLGFIFMLTLLEVGFDMFTVSFFTLIHIVLENHTDSASLFAHITGRDEQGVVMLLADGQTVYRPVSPSEILQPVGADHAVPIGGPGSRRTVRIPHIFGGRIWFCKGKPLTFLLNPGPAVVEPSVTNPTDPNFDADWGFCEFTFNNDQLYVNVSYVDFVSLPIGLKLENEAGKVTHVPGMPRNGLDEVCAGLQHQAKKDGAGWEKLVVKSSSGANLRALSPNAGAELHPGLLEGYFVPAVDAAWARYVKEDLVVNTQAEWGDVVGRVRDDKLGFGNVGKDKMNFHFSKPSTRDILSCSTGPFAGGPGVSAAQLNVGARLAAALNRGTLAGNGRQPEGERVEMYYGKVEERTNHYSRICHEVTIEGRGYAFPYDDVGASGGVDQSGFLNDGRPKVLTVGVGGPNSGSEPHSRAESEAVAAAIRFEALLKSIHFAPGPIVLVMALLLFPTRLPAAAAAAVSLSYSPPPLLLPGCLNPPAHGRQLLPSSLRLVKVFEAWGTKLAVI</sequence>
<dbReference type="InterPro" id="IPR000757">
    <property type="entry name" value="Beta-glucanase-like"/>
</dbReference>
<keyword evidence="5" id="KW-1185">Reference proteome</keyword>
<feature type="domain" description="GH16" evidence="2">
    <location>
        <begin position="26"/>
        <end position="277"/>
    </location>
</feature>
<dbReference type="GO" id="GO:0005975">
    <property type="term" value="P:carbohydrate metabolic process"/>
    <property type="evidence" value="ECO:0007669"/>
    <property type="project" value="InterPro"/>
</dbReference>
<dbReference type="EMBL" id="JAADYS010003181">
    <property type="protein sequence ID" value="KAF4449841.1"/>
    <property type="molecule type" value="Genomic_DNA"/>
</dbReference>
<dbReference type="Proteomes" id="UP000554235">
    <property type="component" value="Unassembled WGS sequence"/>
</dbReference>
<dbReference type="PANTHER" id="PTHR38165:SF1">
    <property type="entry name" value="GLUCANASE B"/>
    <property type="match status" value="1"/>
</dbReference>
<keyword evidence="1" id="KW-0732">Signal</keyword>
<gene>
    <name evidence="4" type="ORF">FALBO_16594</name>
</gene>
<dbReference type="InterPro" id="IPR037176">
    <property type="entry name" value="Osmotin/thaumatin-like_sf"/>
</dbReference>
<evidence type="ECO:0000256" key="1">
    <source>
        <dbReference type="SAM" id="SignalP"/>
    </source>
</evidence>
<proteinExistence type="predicted"/>
<dbReference type="Gene3D" id="2.60.110.10">
    <property type="entry name" value="Thaumatin"/>
    <property type="match status" value="1"/>
</dbReference>
<feature type="domain" description="GH64" evidence="3">
    <location>
        <begin position="367"/>
        <end position="731"/>
    </location>
</feature>
<feature type="chain" id="PRO_5034678814" evidence="1">
    <location>
        <begin position="19"/>
        <end position="848"/>
    </location>
</feature>
<evidence type="ECO:0000313" key="5">
    <source>
        <dbReference type="Proteomes" id="UP000554235"/>
    </source>
</evidence>
<accession>A0A8H4KGR1</accession>
<dbReference type="PROSITE" id="PS51762">
    <property type="entry name" value="GH16_2"/>
    <property type="match status" value="1"/>
</dbReference>
<dbReference type="CDD" id="cd09220">
    <property type="entry name" value="GH64-GluB-like"/>
    <property type="match status" value="1"/>
</dbReference>
<dbReference type="Pfam" id="PF16483">
    <property type="entry name" value="Glyco_hydro_64"/>
    <property type="match status" value="1"/>
</dbReference>
<protein>
    <submittedName>
        <fullName evidence="4">Beta-13-glucanase</fullName>
    </submittedName>
</protein>
<dbReference type="SUPFAM" id="SSF49899">
    <property type="entry name" value="Concanavalin A-like lectins/glucanases"/>
    <property type="match status" value="1"/>
</dbReference>
<evidence type="ECO:0000259" key="3">
    <source>
        <dbReference type="PROSITE" id="PS52006"/>
    </source>
</evidence>
<dbReference type="InterPro" id="IPR042517">
    <property type="entry name" value="Glyco_hydro_64_N_2"/>
</dbReference>
<feature type="signal peptide" evidence="1">
    <location>
        <begin position="1"/>
        <end position="18"/>
    </location>
</feature>